<dbReference type="PIRSF" id="PIRSF000707">
    <property type="entry name" value="Hygromycin-B_kinase"/>
    <property type="match status" value="1"/>
</dbReference>
<dbReference type="Gene3D" id="3.30.200.20">
    <property type="entry name" value="Phosphorylase Kinase, domain 1"/>
    <property type="match status" value="1"/>
</dbReference>
<evidence type="ECO:0000259" key="1">
    <source>
        <dbReference type="Pfam" id="PF01636"/>
    </source>
</evidence>
<name>A0ABV5CQJ6_9ACTN</name>
<sequence length="297" mass="31441">MLNRDLENIARTALAAHLPGTHLGRLEPLGEGEDNVAYEVDGELILRVRKEADPAPATEREARLLATVADLSPLPVPTPLFAAPELGCLAYRKVPGVPLLDLPDRLAYAAPVAAAIGRLLGALHAVPVERMAEVAEPDHQPLPDWLAEAVENHAALAGRLPAEHGAAIGAFLAAPPPDGGYVPVFSHNDLGVEHVLVDPATRTVTGVVDWSDAAIVDPAYDFGLLLRDLGPAALETALDAAGRTGPDRDGLRDRALFYARCGVFEDLVYGFEAPDRSAYVDKSLAALHWLFPAPGGD</sequence>
<gene>
    <name evidence="2" type="ORF">AAFH96_13870</name>
</gene>
<dbReference type="SUPFAM" id="SSF56112">
    <property type="entry name" value="Protein kinase-like (PK-like)"/>
    <property type="match status" value="1"/>
</dbReference>
<protein>
    <submittedName>
        <fullName evidence="2">Phosphotransferase</fullName>
    </submittedName>
</protein>
<dbReference type="Pfam" id="PF01636">
    <property type="entry name" value="APH"/>
    <property type="match status" value="1"/>
</dbReference>
<evidence type="ECO:0000313" key="2">
    <source>
        <dbReference type="EMBL" id="MFB6394187.1"/>
    </source>
</evidence>
<evidence type="ECO:0000313" key="3">
    <source>
        <dbReference type="Proteomes" id="UP001582793"/>
    </source>
</evidence>
<dbReference type="InterPro" id="IPR051678">
    <property type="entry name" value="AGP_Transferase"/>
</dbReference>
<dbReference type="Proteomes" id="UP001582793">
    <property type="component" value="Unassembled WGS sequence"/>
</dbReference>
<dbReference type="Gene3D" id="3.90.1200.10">
    <property type="match status" value="1"/>
</dbReference>
<dbReference type="PANTHER" id="PTHR21310">
    <property type="entry name" value="AMINOGLYCOSIDE PHOSPHOTRANSFERASE-RELATED-RELATED"/>
    <property type="match status" value="1"/>
</dbReference>
<dbReference type="InterPro" id="IPR011009">
    <property type="entry name" value="Kinase-like_dom_sf"/>
</dbReference>
<proteinExistence type="predicted"/>
<comment type="caution">
    <text evidence="2">The sequence shown here is derived from an EMBL/GenBank/DDBJ whole genome shotgun (WGS) entry which is preliminary data.</text>
</comment>
<organism evidence="2 3">
    <name type="scientific">Polymorphospora lycopeni</name>
    <dbReference type="NCBI Taxonomy" id="3140240"/>
    <lineage>
        <taxon>Bacteria</taxon>
        <taxon>Bacillati</taxon>
        <taxon>Actinomycetota</taxon>
        <taxon>Actinomycetes</taxon>
        <taxon>Micromonosporales</taxon>
        <taxon>Micromonosporaceae</taxon>
        <taxon>Polymorphospora</taxon>
    </lineage>
</organism>
<dbReference type="InterPro" id="IPR016259">
    <property type="entry name" value="Hygromycin-B_Kinase"/>
</dbReference>
<accession>A0ABV5CQJ6</accession>
<dbReference type="EMBL" id="JBCGDC010000032">
    <property type="protein sequence ID" value="MFB6394187.1"/>
    <property type="molecule type" value="Genomic_DNA"/>
</dbReference>
<dbReference type="RefSeq" id="WP_375734404.1">
    <property type="nucleotide sequence ID" value="NZ_JBCGDC010000032.1"/>
</dbReference>
<dbReference type="InterPro" id="IPR002575">
    <property type="entry name" value="Aminoglycoside_PTrfase"/>
</dbReference>
<keyword evidence="3" id="KW-1185">Reference proteome</keyword>
<reference evidence="2 3" key="1">
    <citation type="submission" date="2024-04" db="EMBL/GenBank/DDBJ databases">
        <title>Polymorphospora sp. isolated from Baiyangdian Lake in Xiong'an New Area.</title>
        <authorList>
            <person name="Zhang X."/>
            <person name="Liu J."/>
        </authorList>
    </citation>
    <scope>NUCLEOTIDE SEQUENCE [LARGE SCALE GENOMIC DNA]</scope>
    <source>
        <strain evidence="2 3">2-325</strain>
    </source>
</reference>
<feature type="domain" description="Aminoglycoside phosphotransferase" evidence="1">
    <location>
        <begin position="26"/>
        <end position="251"/>
    </location>
</feature>